<reference evidence="3" key="1">
    <citation type="journal article" date="2021" name="bioRxiv">
        <title>Unraveling nitrogen, sulfur and carbon metabolic pathways and microbial community transcriptional responses to substrate deprivation and toxicity stresses in a bioreactor mimicking anoxic brackish coastal sediment conditions.</title>
        <authorList>
            <person name="Martins P.D."/>
            <person name="Echeveste M.J."/>
            <person name="Arshad A."/>
            <person name="Kurth J."/>
            <person name="Ouboter H."/>
            <person name="Jetten M.S.M."/>
            <person name="Welte C.U."/>
        </authorList>
    </citation>
    <scope>NUCLEOTIDE SEQUENCE</scope>
    <source>
        <strain evidence="3">MAG_39</strain>
    </source>
</reference>
<protein>
    <submittedName>
        <fullName evidence="3">Uncharacterized protein</fullName>
    </submittedName>
</protein>
<keyword evidence="2" id="KW-1133">Transmembrane helix</keyword>
<keyword evidence="2" id="KW-0812">Transmembrane</keyword>
<proteinExistence type="predicted"/>
<reference evidence="3" key="2">
    <citation type="submission" date="2021-08" db="EMBL/GenBank/DDBJ databases">
        <authorList>
            <person name="Dalcin Martins P."/>
        </authorList>
    </citation>
    <scope>NUCLEOTIDE SEQUENCE</scope>
    <source>
        <strain evidence="3">MAG_39</strain>
    </source>
</reference>
<feature type="coiled-coil region" evidence="1">
    <location>
        <begin position="207"/>
        <end position="234"/>
    </location>
</feature>
<feature type="transmembrane region" description="Helical" evidence="2">
    <location>
        <begin position="186"/>
        <end position="205"/>
    </location>
</feature>
<gene>
    <name evidence="3" type="ORF">K8I29_12105</name>
</gene>
<dbReference type="AlphaFoldDB" id="A0A953JBJ5"/>
<evidence type="ECO:0000313" key="4">
    <source>
        <dbReference type="Proteomes" id="UP000705867"/>
    </source>
</evidence>
<evidence type="ECO:0000256" key="2">
    <source>
        <dbReference type="SAM" id="Phobius"/>
    </source>
</evidence>
<dbReference type="Proteomes" id="UP000705867">
    <property type="component" value="Unassembled WGS sequence"/>
</dbReference>
<accession>A0A953JBJ5</accession>
<dbReference type="EMBL" id="JAIOIV010000098">
    <property type="protein sequence ID" value="MBZ0156937.1"/>
    <property type="molecule type" value="Genomic_DNA"/>
</dbReference>
<evidence type="ECO:0000256" key="1">
    <source>
        <dbReference type="SAM" id="Coils"/>
    </source>
</evidence>
<keyword evidence="2" id="KW-0472">Membrane</keyword>
<organism evidence="3 4">
    <name type="scientific">Candidatus Nitrobium versatile</name>
    <dbReference type="NCBI Taxonomy" id="2884831"/>
    <lineage>
        <taxon>Bacteria</taxon>
        <taxon>Pseudomonadati</taxon>
        <taxon>Nitrospirota</taxon>
        <taxon>Nitrospiria</taxon>
        <taxon>Nitrospirales</taxon>
        <taxon>Nitrospiraceae</taxon>
        <taxon>Candidatus Nitrobium</taxon>
    </lineage>
</organism>
<keyword evidence="1" id="KW-0175">Coiled coil</keyword>
<sequence>MGKQGSGNRIIIYIDYQKERFFIRRNGSTEDPSPELLSSGQVESVAVLTDSSLFSKKREEGYRYYAKGAKYHFHEKPLDVPSLNKPRSLFQSLKLRENTIVGLLFSNRLLFFAYHRGEVVWRFTDVDSTEESEIEGRINELNLPGHYKREIYGYTLPFERLSEAIQATPVYRDLEQEARRSRRLQIALSIGAVALSLLVWGFLFLKESRAKTKVEELAREKSNIMREIKRELQLRLPLYLDHLNVPFDAVLKELAFLEGRRFALINVTVEKDEIAGRVTLSDPKEAFKIKEASRATLSLKGGNIEVNFTRPLKKAAALPGSRSVRGLFTLK</sequence>
<evidence type="ECO:0000313" key="3">
    <source>
        <dbReference type="EMBL" id="MBZ0156937.1"/>
    </source>
</evidence>
<name>A0A953JBJ5_9BACT</name>
<comment type="caution">
    <text evidence="3">The sequence shown here is derived from an EMBL/GenBank/DDBJ whole genome shotgun (WGS) entry which is preliminary data.</text>
</comment>